<feature type="coiled-coil region" evidence="1">
    <location>
        <begin position="16"/>
        <end position="71"/>
    </location>
</feature>
<comment type="caution">
    <text evidence="3">The sequence shown here is derived from an EMBL/GenBank/DDBJ whole genome shotgun (WGS) entry which is preliminary data.</text>
</comment>
<evidence type="ECO:0000313" key="3">
    <source>
        <dbReference type="EMBL" id="KAJ2843001.1"/>
    </source>
</evidence>
<keyword evidence="1" id="KW-0175">Coiled coil</keyword>
<feature type="coiled-coil region" evidence="1">
    <location>
        <begin position="148"/>
        <end position="182"/>
    </location>
</feature>
<dbReference type="AlphaFoldDB" id="A0A9W8LWD9"/>
<dbReference type="EMBL" id="JANBUW010001559">
    <property type="protein sequence ID" value="KAJ2843001.1"/>
    <property type="molecule type" value="Genomic_DNA"/>
</dbReference>
<protein>
    <submittedName>
        <fullName evidence="3">Uncharacterized protein</fullName>
    </submittedName>
</protein>
<dbReference type="Proteomes" id="UP001139887">
    <property type="component" value="Unassembled WGS sequence"/>
</dbReference>
<organism evidence="3 4">
    <name type="scientific">Coemansia brasiliensis</name>
    <dbReference type="NCBI Taxonomy" id="2650707"/>
    <lineage>
        <taxon>Eukaryota</taxon>
        <taxon>Fungi</taxon>
        <taxon>Fungi incertae sedis</taxon>
        <taxon>Zoopagomycota</taxon>
        <taxon>Kickxellomycotina</taxon>
        <taxon>Kickxellomycetes</taxon>
        <taxon>Kickxellales</taxon>
        <taxon>Kickxellaceae</taxon>
        <taxon>Coemansia</taxon>
    </lineage>
</organism>
<feature type="non-terminal residue" evidence="3">
    <location>
        <position position="447"/>
    </location>
</feature>
<proteinExistence type="predicted"/>
<reference evidence="3" key="1">
    <citation type="submission" date="2022-07" db="EMBL/GenBank/DDBJ databases">
        <title>Phylogenomic reconstructions and comparative analyses of Kickxellomycotina fungi.</title>
        <authorList>
            <person name="Reynolds N.K."/>
            <person name="Stajich J.E."/>
            <person name="Barry K."/>
            <person name="Grigoriev I.V."/>
            <person name="Crous P."/>
            <person name="Smith M.E."/>
        </authorList>
    </citation>
    <scope>NUCLEOTIDE SEQUENCE</scope>
    <source>
        <strain evidence="3">NRRL 1566</strain>
    </source>
</reference>
<keyword evidence="4" id="KW-1185">Reference proteome</keyword>
<feature type="coiled-coil region" evidence="1">
    <location>
        <begin position="273"/>
        <end position="300"/>
    </location>
</feature>
<accession>A0A9W8LWD9</accession>
<sequence>MLQDASTQCSLTGESVQQQRVALANVEQERDQFRAAHEEAAERVARLSEQIEEMSEEHERMRAERTTMARTAQRVERQLSVLCSTLKRLATMSSPNPDGSTMMEADDAEDTRAMEEDDAMLEATFDRLLENDVVDVDDDLLERIGVAVSEAYAELKRVRRDAVRARRERGRLLKRLAEFERSKLPSYELSNQWGRRVRARSGADGTESLLADDENAEPPASLFLPDESAVLTEIALSKERMNGDEQAESFVSPEALRDPTNAARELGRLAGLVIKKEKRLRAAEANLKKIEALNHELVAKLDRAYADRIRAMQESNAATRRASARSISRANTPSRSTDWDDVDSIIHELKQCRDRNAEYFATVEKLCTVLNQHTLDQVLADKDAEAAENMYRKLLIDMAADLHANNALNEQVSIRENFARVIESVKRRLDSTDVELHEVRSALDVSR</sequence>
<evidence type="ECO:0000313" key="4">
    <source>
        <dbReference type="Proteomes" id="UP001139887"/>
    </source>
</evidence>
<feature type="region of interest" description="Disordered" evidence="2">
    <location>
        <begin position="315"/>
        <end position="337"/>
    </location>
</feature>
<evidence type="ECO:0000256" key="1">
    <source>
        <dbReference type="SAM" id="Coils"/>
    </source>
</evidence>
<dbReference type="OrthoDB" id="5569734at2759"/>
<evidence type="ECO:0000256" key="2">
    <source>
        <dbReference type="SAM" id="MobiDB-lite"/>
    </source>
</evidence>
<name>A0A9W8LWD9_9FUNG</name>
<feature type="compositionally biased region" description="Low complexity" evidence="2">
    <location>
        <begin position="315"/>
        <end position="332"/>
    </location>
</feature>
<gene>
    <name evidence="3" type="ORF">IWW36_005705</name>
</gene>